<dbReference type="PROSITE" id="PS51038">
    <property type="entry name" value="BAH"/>
    <property type="match status" value="1"/>
</dbReference>
<evidence type="ECO:0000259" key="2">
    <source>
        <dbReference type="PROSITE" id="PS51038"/>
    </source>
</evidence>
<feature type="region of interest" description="Disordered" evidence="1">
    <location>
        <begin position="625"/>
        <end position="647"/>
    </location>
</feature>
<dbReference type="CDD" id="cd20405">
    <property type="entry name" value="Tudor_Agenet_AtDUF_rpt1_3"/>
    <property type="match status" value="1"/>
</dbReference>
<dbReference type="GO" id="GO:0003682">
    <property type="term" value="F:chromatin binding"/>
    <property type="evidence" value="ECO:0007669"/>
    <property type="project" value="InterPro"/>
</dbReference>
<dbReference type="Proteomes" id="UP000829196">
    <property type="component" value="Unassembled WGS sequence"/>
</dbReference>
<dbReference type="Gene3D" id="2.30.30.490">
    <property type="match status" value="1"/>
</dbReference>
<evidence type="ECO:0000313" key="3">
    <source>
        <dbReference type="EMBL" id="KAI0523560.1"/>
    </source>
</evidence>
<dbReference type="PANTHER" id="PTHR31917:SF101">
    <property type="entry name" value="OS07G0607300 PROTEIN"/>
    <property type="match status" value="1"/>
</dbReference>
<dbReference type="InterPro" id="IPR043151">
    <property type="entry name" value="BAH_sf"/>
</dbReference>
<dbReference type="InterPro" id="IPR014002">
    <property type="entry name" value="Agenet_dom_plant"/>
</dbReference>
<evidence type="ECO:0000313" key="4">
    <source>
        <dbReference type="Proteomes" id="UP000829196"/>
    </source>
</evidence>
<comment type="caution">
    <text evidence="3">The sequence shown here is derived from an EMBL/GenBank/DDBJ whole genome shotgun (WGS) entry which is preliminary data.</text>
</comment>
<reference evidence="3" key="1">
    <citation type="journal article" date="2022" name="Front. Genet.">
        <title>Chromosome-Scale Assembly of the Dendrobium nobile Genome Provides Insights Into the Molecular Mechanism of the Biosynthesis of the Medicinal Active Ingredient of Dendrobium.</title>
        <authorList>
            <person name="Xu Q."/>
            <person name="Niu S.-C."/>
            <person name="Li K.-L."/>
            <person name="Zheng P.-J."/>
            <person name="Zhang X.-J."/>
            <person name="Jia Y."/>
            <person name="Liu Y."/>
            <person name="Niu Y.-X."/>
            <person name="Yu L.-H."/>
            <person name="Chen D.-F."/>
            <person name="Zhang G.-Q."/>
        </authorList>
    </citation>
    <scope>NUCLEOTIDE SEQUENCE</scope>
    <source>
        <tissue evidence="3">Leaf</tissue>
    </source>
</reference>
<dbReference type="SMR" id="A0A8T3BX36"/>
<gene>
    <name evidence="3" type="ORF">KFK09_005956</name>
</gene>
<sequence>MAATAIVSDFVEWRESIISQERGSRVVHYFLEDSNGQSHLAVIGTERSLRHMLYVVSEEFHQSYCPDKSAVSSLKWRSRREVVDWLSSFLPGKIKSHNHSRALKNGPANSLGAKITSNGVKDSGGFVHKHMDLGRSLKGQHSEITWFGISWICGKQLKHYQAFYRNGTTIFAHSFVLVMSEEETRYLAYLEDMYEDKKGQKKVKVRWFHQDQEFDCTIPPPAPHPNEVFITPYSQVISAECVDDVATILTPEHYEKCSATSPYSSSCGLRLCFRQYNKKKFKFFDLTSLGGYFNQPVLSSLDICSFSGEQQFRNACDIKHVGSKRMTFVKSHQRILKDHLDIKMSSDRNEMRKLWPACHNLGCDLTMRRPLSVKFIGPRNLPKPPYKADEKIELLCQDSGIRGCWFKCTVLRASQMRLKVRYDNVQNEDDCGNLEEWVPAFKVAAPDKLGMRLSGRFTIRPCPECNYIPEDAALQIGTAVDAWWNDGWWEGVVIGMECCGDDSLQVYVPGEDFFLSCQRKNVRISNDWSGNRWVRVDAKPDILSLISSVSPVAKPTANGVLAKGAESGCSAMSDREAIATKANSIEENKQAAGNEDANQVEGNLTEKINGSVECDKPFSTRKRCRDEANDGRYEGELDLEGNEKASN</sequence>
<dbReference type="SMART" id="SM00439">
    <property type="entry name" value="BAH"/>
    <property type="match status" value="1"/>
</dbReference>
<evidence type="ECO:0000256" key="1">
    <source>
        <dbReference type="SAM" id="MobiDB-lite"/>
    </source>
</evidence>
<dbReference type="Pfam" id="PF01426">
    <property type="entry name" value="BAH"/>
    <property type="match status" value="1"/>
</dbReference>
<dbReference type="PANTHER" id="PTHR31917">
    <property type="entry name" value="AGENET DOMAIN-CONTAINING PROTEIN-RELATED"/>
    <property type="match status" value="1"/>
</dbReference>
<dbReference type="InterPro" id="IPR001025">
    <property type="entry name" value="BAH_dom"/>
</dbReference>
<organism evidence="3 4">
    <name type="scientific">Dendrobium nobile</name>
    <name type="common">Orchid</name>
    <dbReference type="NCBI Taxonomy" id="94219"/>
    <lineage>
        <taxon>Eukaryota</taxon>
        <taxon>Viridiplantae</taxon>
        <taxon>Streptophyta</taxon>
        <taxon>Embryophyta</taxon>
        <taxon>Tracheophyta</taxon>
        <taxon>Spermatophyta</taxon>
        <taxon>Magnoliopsida</taxon>
        <taxon>Liliopsida</taxon>
        <taxon>Asparagales</taxon>
        <taxon>Orchidaceae</taxon>
        <taxon>Epidendroideae</taxon>
        <taxon>Malaxideae</taxon>
        <taxon>Dendrobiinae</taxon>
        <taxon>Dendrobium</taxon>
    </lineage>
</organism>
<protein>
    <recommendedName>
        <fullName evidence="2">BAH domain-containing protein</fullName>
    </recommendedName>
</protein>
<feature type="domain" description="BAH" evidence="2">
    <location>
        <begin position="168"/>
        <end position="287"/>
    </location>
</feature>
<name>A0A8T3BX36_DENNO</name>
<keyword evidence="4" id="KW-1185">Reference proteome</keyword>
<dbReference type="CDD" id="cd04721">
    <property type="entry name" value="BAH_plant_1"/>
    <property type="match status" value="1"/>
</dbReference>
<dbReference type="SMART" id="SM00743">
    <property type="entry name" value="Agenet"/>
    <property type="match status" value="2"/>
</dbReference>
<dbReference type="AlphaFoldDB" id="A0A8T3BX36"/>
<dbReference type="Pfam" id="PF05641">
    <property type="entry name" value="Agenet"/>
    <property type="match status" value="1"/>
</dbReference>
<dbReference type="OrthoDB" id="1883212at2759"/>
<dbReference type="InterPro" id="IPR008395">
    <property type="entry name" value="Agenet-like_dom"/>
</dbReference>
<dbReference type="EMBL" id="JAGYWB010000005">
    <property type="protein sequence ID" value="KAI0523560.1"/>
    <property type="molecule type" value="Genomic_DNA"/>
</dbReference>
<accession>A0A8T3BX36</accession>
<proteinExistence type="predicted"/>